<keyword evidence="3" id="KW-0805">Transcription regulation</keyword>
<dbReference type="Gene3D" id="1.25.40.10">
    <property type="entry name" value="Tetratricopeptide repeat domain"/>
    <property type="match status" value="1"/>
</dbReference>
<dbReference type="EMBL" id="CP048882">
    <property type="protein sequence ID" value="QPP08952.1"/>
    <property type="molecule type" value="Genomic_DNA"/>
</dbReference>
<keyword evidence="4 6" id="KW-0238">DNA-binding</keyword>
<keyword evidence="2" id="KW-0902">Two-component regulatory system</keyword>
<dbReference type="AlphaFoldDB" id="A0A7T1WU95"/>
<organism evidence="8 9">
    <name type="scientific">Streptomyces bathyalis</name>
    <dbReference type="NCBI Taxonomy" id="2710756"/>
    <lineage>
        <taxon>Bacteria</taxon>
        <taxon>Bacillati</taxon>
        <taxon>Actinomycetota</taxon>
        <taxon>Actinomycetes</taxon>
        <taxon>Kitasatosporales</taxon>
        <taxon>Streptomycetaceae</taxon>
        <taxon>Streptomyces</taxon>
    </lineage>
</organism>
<evidence type="ECO:0000259" key="7">
    <source>
        <dbReference type="PROSITE" id="PS51755"/>
    </source>
</evidence>
<accession>A0A7T1WU95</accession>
<evidence type="ECO:0000256" key="1">
    <source>
        <dbReference type="ARBA" id="ARBA00005820"/>
    </source>
</evidence>
<protein>
    <submittedName>
        <fullName evidence="8">AfsR/SARP family transcriptional regulator</fullName>
    </submittedName>
</protein>
<dbReference type="SUPFAM" id="SSF48452">
    <property type="entry name" value="TPR-like"/>
    <property type="match status" value="1"/>
</dbReference>
<dbReference type="Pfam" id="PF03704">
    <property type="entry name" value="BTAD"/>
    <property type="match status" value="1"/>
</dbReference>
<dbReference type="KEGG" id="sbat:G4Z16_23925"/>
<dbReference type="InterPro" id="IPR036388">
    <property type="entry name" value="WH-like_DNA-bd_sf"/>
</dbReference>
<dbReference type="CDD" id="cd15831">
    <property type="entry name" value="BTAD"/>
    <property type="match status" value="1"/>
</dbReference>
<dbReference type="SUPFAM" id="SSF46894">
    <property type="entry name" value="C-terminal effector domain of the bipartite response regulators"/>
    <property type="match status" value="1"/>
</dbReference>
<dbReference type="Proteomes" id="UP000595046">
    <property type="component" value="Chromosome"/>
</dbReference>
<dbReference type="InterPro" id="IPR001867">
    <property type="entry name" value="OmpR/PhoB-type_DNA-bd"/>
</dbReference>
<keyword evidence="5" id="KW-0804">Transcription</keyword>
<evidence type="ECO:0000256" key="6">
    <source>
        <dbReference type="PROSITE-ProRule" id="PRU01091"/>
    </source>
</evidence>
<dbReference type="InterPro" id="IPR005158">
    <property type="entry name" value="BTAD"/>
</dbReference>
<dbReference type="Pfam" id="PF00486">
    <property type="entry name" value="Trans_reg_C"/>
    <property type="match status" value="1"/>
</dbReference>
<dbReference type="PROSITE" id="PS51755">
    <property type="entry name" value="OMPR_PHOB"/>
    <property type="match status" value="1"/>
</dbReference>
<evidence type="ECO:0000313" key="8">
    <source>
        <dbReference type="EMBL" id="QPP08952.1"/>
    </source>
</evidence>
<proteinExistence type="inferred from homology"/>
<evidence type="ECO:0000256" key="2">
    <source>
        <dbReference type="ARBA" id="ARBA00023012"/>
    </source>
</evidence>
<dbReference type="GO" id="GO:0000160">
    <property type="term" value="P:phosphorelay signal transduction system"/>
    <property type="evidence" value="ECO:0007669"/>
    <property type="project" value="UniProtKB-KW"/>
</dbReference>
<dbReference type="Gene3D" id="1.10.10.10">
    <property type="entry name" value="Winged helix-like DNA-binding domain superfamily/Winged helix DNA-binding domain"/>
    <property type="match status" value="1"/>
</dbReference>
<dbReference type="InterPro" id="IPR051677">
    <property type="entry name" value="AfsR-DnrI-RedD_regulator"/>
</dbReference>
<evidence type="ECO:0000256" key="5">
    <source>
        <dbReference type="ARBA" id="ARBA00023163"/>
    </source>
</evidence>
<evidence type="ECO:0000313" key="9">
    <source>
        <dbReference type="Proteomes" id="UP000595046"/>
    </source>
</evidence>
<feature type="domain" description="OmpR/PhoB-type" evidence="7">
    <location>
        <begin position="1"/>
        <end position="73"/>
    </location>
</feature>
<dbReference type="SMART" id="SM01043">
    <property type="entry name" value="BTAD"/>
    <property type="match status" value="1"/>
</dbReference>
<keyword evidence="9" id="KW-1185">Reference proteome</keyword>
<dbReference type="PANTHER" id="PTHR35807">
    <property type="entry name" value="TRANSCRIPTIONAL REGULATOR REDD-RELATED"/>
    <property type="match status" value="1"/>
</dbReference>
<gene>
    <name evidence="8" type="ORF">G4Z16_23925</name>
</gene>
<feature type="DNA-binding region" description="OmpR/PhoB-type" evidence="6">
    <location>
        <begin position="1"/>
        <end position="73"/>
    </location>
</feature>
<reference evidence="9" key="1">
    <citation type="submission" date="2020-02" db="EMBL/GenBank/DDBJ databases">
        <title>Streptomyces sp. ASO4wet.</title>
        <authorList>
            <person name="Risdian C."/>
            <person name="Landwehr W."/>
            <person name="Schupp P."/>
            <person name="Wink J."/>
        </authorList>
    </citation>
    <scope>NUCLEOTIDE SEQUENCE [LARGE SCALE GENOMIC DNA]</scope>
    <source>
        <strain evidence="9">ASO4wet</strain>
    </source>
</reference>
<dbReference type="GO" id="GO:0006355">
    <property type="term" value="P:regulation of DNA-templated transcription"/>
    <property type="evidence" value="ECO:0007669"/>
    <property type="project" value="InterPro"/>
</dbReference>
<dbReference type="RefSeq" id="WP_197352732.1">
    <property type="nucleotide sequence ID" value="NZ_CP048882.1"/>
</dbReference>
<dbReference type="PANTHER" id="PTHR35807:SF1">
    <property type="entry name" value="TRANSCRIPTIONAL REGULATOR REDD"/>
    <property type="match status" value="1"/>
</dbReference>
<name>A0A7T1WU95_9ACTN</name>
<evidence type="ECO:0000256" key="3">
    <source>
        <dbReference type="ARBA" id="ARBA00023015"/>
    </source>
</evidence>
<comment type="similarity">
    <text evidence="1">Belongs to the AfsR/DnrI/RedD regulatory family.</text>
</comment>
<evidence type="ECO:0000256" key="4">
    <source>
        <dbReference type="ARBA" id="ARBA00023125"/>
    </source>
</evidence>
<dbReference type="GO" id="GO:0003677">
    <property type="term" value="F:DNA binding"/>
    <property type="evidence" value="ECO:0007669"/>
    <property type="project" value="UniProtKB-UniRule"/>
</dbReference>
<sequence length="247" mass="27808">MLALLMLNANEVVPKSVFLDELWGEDPPVSAHNTLQTYIFQIRKWLSRVLGIDPADVSNERLVTEPGGYRFCVPDQRQLDLGEFMFLAQEGEKEFASRNYADAVRLLNASLSLWSGHDTVEARPGGVLEAKFTHLRERRLRALEDRIEADLMLGRHRELLGELSSLAIEHPLHESLHGKLMISLARSGRVPDALKAYQRLRTSLVEELGLEPSEQLRSLQQAVLAEDPRVKADGEHELLELSTRSAG</sequence>
<dbReference type="InterPro" id="IPR016032">
    <property type="entry name" value="Sig_transdc_resp-reg_C-effctor"/>
</dbReference>
<dbReference type="InterPro" id="IPR011990">
    <property type="entry name" value="TPR-like_helical_dom_sf"/>
</dbReference>